<dbReference type="eggNOG" id="ENOG502QWPZ">
    <property type="taxonomic scope" value="Eukaryota"/>
</dbReference>
<evidence type="ECO:0000313" key="3">
    <source>
        <dbReference type="EMBL" id="EPS45407.1"/>
    </source>
</evidence>
<proteinExistence type="predicted"/>
<comment type="caution">
    <text evidence="3">The sequence shown here is derived from an EMBL/GenBank/DDBJ whole genome shotgun (WGS) entry which is preliminary data.</text>
</comment>
<dbReference type="EMBL" id="AQGS01000016">
    <property type="protein sequence ID" value="EPS45407.1"/>
    <property type="molecule type" value="Genomic_DNA"/>
</dbReference>
<dbReference type="STRING" id="1284197.S8CCP5"/>
<feature type="chain" id="PRO_5004549022" description="GmrSD restriction endonucleases C-terminal domain-containing protein" evidence="1">
    <location>
        <begin position="20"/>
        <end position="213"/>
    </location>
</feature>
<evidence type="ECO:0000259" key="2">
    <source>
        <dbReference type="Pfam" id="PF07510"/>
    </source>
</evidence>
<accession>S8CCP5</accession>
<reference evidence="4" key="2">
    <citation type="submission" date="2013-04" db="EMBL/GenBank/DDBJ databases">
        <title>Genomic mechanisms accounting for the adaptation to parasitism in nematode-trapping fungi.</title>
        <authorList>
            <person name="Ahren D.G."/>
        </authorList>
    </citation>
    <scope>NUCLEOTIDE SEQUENCE [LARGE SCALE GENOMIC DNA]</scope>
    <source>
        <strain evidence="4">CBS 200.50</strain>
    </source>
</reference>
<sequence length="213" mass="23094">MKSTILVSALVFVFGVAQAAPYPYSLLVARTAPGVPDAADAKARLGNLTVAKSGPGTGYSRELFPHWRMQEGECNTREDVLKRDGTDVKCDAKCAATSGSWLCPYTGKIYTKASDIDIDHMVPLKNAWISGAANWTTARRGDFANDLKNPQLWAVKDNINQGKSDSSPDAWKPPLATFHCTYASAWVAVKSIWGLSITDAEKKALGEMLNTCH</sequence>
<feature type="signal peptide" evidence="1">
    <location>
        <begin position="1"/>
        <end position="19"/>
    </location>
</feature>
<protein>
    <recommendedName>
        <fullName evidence="2">GmrSD restriction endonucleases C-terminal domain-containing protein</fullName>
    </recommendedName>
</protein>
<dbReference type="PANTHER" id="PTHR24094">
    <property type="entry name" value="SECRETED PROTEIN"/>
    <property type="match status" value="1"/>
</dbReference>
<reference evidence="3 4" key="1">
    <citation type="journal article" date="2013" name="PLoS Genet.">
        <title>Genomic mechanisms accounting for the adaptation to parasitism in nematode-trapping fungi.</title>
        <authorList>
            <person name="Meerupati T."/>
            <person name="Andersson K.M."/>
            <person name="Friman E."/>
            <person name="Kumar D."/>
            <person name="Tunlid A."/>
            <person name="Ahren D."/>
        </authorList>
    </citation>
    <scope>NUCLEOTIDE SEQUENCE [LARGE SCALE GENOMIC DNA]</scope>
    <source>
        <strain evidence="3 4">CBS 200.50</strain>
    </source>
</reference>
<keyword evidence="4" id="KW-1185">Reference proteome</keyword>
<evidence type="ECO:0000256" key="1">
    <source>
        <dbReference type="SAM" id="SignalP"/>
    </source>
</evidence>
<dbReference type="Proteomes" id="UP000015100">
    <property type="component" value="Unassembled WGS sequence"/>
</dbReference>
<name>S8CCP5_DACHA</name>
<dbReference type="OMA" id="ASYYCTY"/>
<dbReference type="PANTHER" id="PTHR24094:SF15">
    <property type="entry name" value="AMP-DEPENDENT SYNTHETASE_LIGASE DOMAIN-CONTAINING PROTEIN-RELATED"/>
    <property type="match status" value="1"/>
</dbReference>
<keyword evidence="1" id="KW-0732">Signal</keyword>
<dbReference type="InterPro" id="IPR011089">
    <property type="entry name" value="GmrSD_C"/>
</dbReference>
<evidence type="ECO:0000313" key="4">
    <source>
        <dbReference type="Proteomes" id="UP000015100"/>
    </source>
</evidence>
<organism evidence="3 4">
    <name type="scientific">Dactylellina haptotyla (strain CBS 200.50)</name>
    <name type="common">Nematode-trapping fungus</name>
    <name type="synonym">Monacrosporium haptotylum</name>
    <dbReference type="NCBI Taxonomy" id="1284197"/>
    <lineage>
        <taxon>Eukaryota</taxon>
        <taxon>Fungi</taxon>
        <taxon>Dikarya</taxon>
        <taxon>Ascomycota</taxon>
        <taxon>Pezizomycotina</taxon>
        <taxon>Orbiliomycetes</taxon>
        <taxon>Orbiliales</taxon>
        <taxon>Orbiliaceae</taxon>
        <taxon>Dactylellina</taxon>
    </lineage>
</organism>
<dbReference type="HOGENOM" id="CLU_043034_3_1_1"/>
<dbReference type="OrthoDB" id="3162605at2759"/>
<dbReference type="Pfam" id="PF07510">
    <property type="entry name" value="GmrSD_C"/>
    <property type="match status" value="1"/>
</dbReference>
<dbReference type="AlphaFoldDB" id="S8CCP5"/>
<gene>
    <name evidence="3" type="ORF">H072_584</name>
</gene>
<feature type="domain" description="GmrSD restriction endonucleases C-terminal" evidence="2">
    <location>
        <begin position="108"/>
        <end position="207"/>
    </location>
</feature>